<keyword evidence="4" id="KW-1185">Reference proteome</keyword>
<protein>
    <recommendedName>
        <fullName evidence="2">25S rRNA (uridine-N(3))-methyltransferase BMT5-like domain-containing protein</fullName>
    </recommendedName>
</protein>
<feature type="region of interest" description="Disordered" evidence="1">
    <location>
        <begin position="255"/>
        <end position="300"/>
    </location>
</feature>
<dbReference type="EMBL" id="JAPDMQ010000075">
    <property type="protein sequence ID" value="KAK0536509.1"/>
    <property type="molecule type" value="Genomic_DNA"/>
</dbReference>
<accession>A0AAN6JMU7</accession>
<dbReference type="Proteomes" id="UP001176521">
    <property type="component" value="Unassembled WGS sequence"/>
</dbReference>
<dbReference type="GO" id="GO:0070475">
    <property type="term" value="P:rRNA base methylation"/>
    <property type="evidence" value="ECO:0007669"/>
    <property type="project" value="InterPro"/>
</dbReference>
<dbReference type="PANTHER" id="PTHR11538">
    <property type="entry name" value="PHENYLALANYL-TRNA SYNTHETASE"/>
    <property type="match status" value="1"/>
</dbReference>
<evidence type="ECO:0000256" key="1">
    <source>
        <dbReference type="SAM" id="MobiDB-lite"/>
    </source>
</evidence>
<evidence type="ECO:0000259" key="2">
    <source>
        <dbReference type="Pfam" id="PF10354"/>
    </source>
</evidence>
<feature type="compositionally biased region" description="Acidic residues" evidence="1">
    <location>
        <begin position="264"/>
        <end position="273"/>
    </location>
</feature>
<organism evidence="3 4">
    <name type="scientific">Tilletia horrida</name>
    <dbReference type="NCBI Taxonomy" id="155126"/>
    <lineage>
        <taxon>Eukaryota</taxon>
        <taxon>Fungi</taxon>
        <taxon>Dikarya</taxon>
        <taxon>Basidiomycota</taxon>
        <taxon>Ustilaginomycotina</taxon>
        <taxon>Exobasidiomycetes</taxon>
        <taxon>Tilletiales</taxon>
        <taxon>Tilletiaceae</taxon>
        <taxon>Tilletia</taxon>
    </lineage>
</organism>
<dbReference type="GO" id="GO:0005737">
    <property type="term" value="C:cytoplasm"/>
    <property type="evidence" value="ECO:0007669"/>
    <property type="project" value="TreeGrafter"/>
</dbReference>
<dbReference type="PANTHER" id="PTHR11538:SF26">
    <property type="entry name" value="FERREDOXIN-FOLD ANTICODON-BINDING DOMAIN-CONTAINING PROTEIN 1"/>
    <property type="match status" value="1"/>
</dbReference>
<name>A0AAN6JMU7_9BASI</name>
<feature type="region of interest" description="Disordered" evidence="1">
    <location>
        <begin position="1"/>
        <end position="75"/>
    </location>
</feature>
<dbReference type="AlphaFoldDB" id="A0AAN6JMU7"/>
<dbReference type="InterPro" id="IPR019446">
    <property type="entry name" value="BMT5-like"/>
</dbReference>
<comment type="caution">
    <text evidence="3">The sequence shown here is derived from an EMBL/GenBank/DDBJ whole genome shotgun (WGS) entry which is preliminary data.</text>
</comment>
<feature type="domain" description="25S rRNA (uridine-N(3))-methyltransferase BMT5-like" evidence="2">
    <location>
        <begin position="110"/>
        <end position="390"/>
    </location>
</feature>
<proteinExistence type="predicted"/>
<evidence type="ECO:0000313" key="4">
    <source>
        <dbReference type="Proteomes" id="UP001176521"/>
    </source>
</evidence>
<reference evidence="3" key="1">
    <citation type="journal article" date="2023" name="PhytoFront">
        <title>Draft Genome Resources of Seven Strains of Tilletia horrida, Causal Agent of Kernel Smut of Rice.</title>
        <authorList>
            <person name="Khanal S."/>
            <person name="Antony Babu S."/>
            <person name="Zhou X.G."/>
        </authorList>
    </citation>
    <scope>NUCLEOTIDE SEQUENCE</scope>
    <source>
        <strain evidence="3">TX3</strain>
    </source>
</reference>
<gene>
    <name evidence="3" type="ORF">OC842_001948</name>
</gene>
<feature type="compositionally biased region" description="Basic and acidic residues" evidence="1">
    <location>
        <begin position="17"/>
        <end position="38"/>
    </location>
</feature>
<evidence type="ECO:0000313" key="3">
    <source>
        <dbReference type="EMBL" id="KAK0536509.1"/>
    </source>
</evidence>
<feature type="compositionally biased region" description="Gly residues" evidence="1">
    <location>
        <begin position="41"/>
        <end position="52"/>
    </location>
</feature>
<dbReference type="GO" id="GO:0070042">
    <property type="term" value="F:rRNA (uridine-N3-)-methyltransferase activity"/>
    <property type="evidence" value="ECO:0007669"/>
    <property type="project" value="InterPro"/>
</dbReference>
<sequence>MPKKKGNLRGALAAHSRRQEQKVREGAVAEAQKRKLESMKTGGGGGGGGGNGKQEAAKRRRLNEADKAGTSTSTTKAVAVDGAATAAAPKAKTRSSRKAFMPFSKDDAILLVGEGNFSFTLSLLQPPHSLSPKQVLATAYDGEQECYRKYPDAEKIVTQIRDLAKKSGRPDEIVVFGVDAGNLSASKAVTGAGQKGGAAQRRFSKIWFGFPHVGAGHKDETRNILANQLLLLRFLVSAAPLLSTGPLPAWVQASLSGKKRRNEESDDEEDAEEGGQGGGDVTDLDDDDDEHNNLYGPRHASMAVPKRAGSVLITLRNCVPYTQWDVPTLGKRTQAMLPIIQRSAPALPKGQRAPTPAELARSFPDPKKSYAVWRSARFEPAIFPGYSHRRTVGFVEGLSTEGNEDLLRSGTGGTGECRTWELGLVSSSTSS</sequence>
<dbReference type="Pfam" id="PF10354">
    <property type="entry name" value="BMT5-like"/>
    <property type="match status" value="1"/>
</dbReference>